<keyword evidence="1" id="KW-0472">Membrane</keyword>
<gene>
    <name evidence="2" type="ORF">KALB_4761</name>
</gene>
<dbReference type="KEGG" id="kal:KALB_4761"/>
<keyword evidence="3" id="KW-1185">Reference proteome</keyword>
<dbReference type="PATRIC" id="fig|1449976.3.peg.4793"/>
<evidence type="ECO:0000313" key="2">
    <source>
        <dbReference type="EMBL" id="AHH98123.1"/>
    </source>
</evidence>
<reference evidence="2 3" key="1">
    <citation type="journal article" date="2014" name="BMC Genomics">
        <title>Complete genome sequence of producer of the glycopeptide antibiotic Aculeximycin Kutzneria albida DSM 43870T, a representative of minor genus of Pseudonocardiaceae.</title>
        <authorList>
            <person name="Rebets Y."/>
            <person name="Tokovenko B."/>
            <person name="Lushchyk I."/>
            <person name="Ruckert C."/>
            <person name="Zaburannyi N."/>
            <person name="Bechthold A."/>
            <person name="Kalinowski J."/>
            <person name="Luzhetskyy A."/>
        </authorList>
    </citation>
    <scope>NUCLEOTIDE SEQUENCE [LARGE SCALE GENOMIC DNA]</scope>
    <source>
        <strain evidence="2">DSM 43870</strain>
    </source>
</reference>
<dbReference type="HOGENOM" id="CLU_097445_1_0_11"/>
<proteinExistence type="predicted"/>
<dbReference type="STRING" id="1449976.KALB_4761"/>
<feature type="transmembrane region" description="Helical" evidence="1">
    <location>
        <begin position="93"/>
        <end position="115"/>
    </location>
</feature>
<dbReference type="Pfam" id="PF06897">
    <property type="entry name" value="DUF1269"/>
    <property type="match status" value="1"/>
</dbReference>
<accession>W5WAI9</accession>
<keyword evidence="1" id="KW-0812">Transmembrane</keyword>
<keyword evidence="1" id="KW-1133">Transmembrane helix</keyword>
<evidence type="ECO:0000313" key="3">
    <source>
        <dbReference type="Proteomes" id="UP000019225"/>
    </source>
</evidence>
<sequence>MRFAPYRYRVSNNRQYMQGVGMATLTVWRFETAQGAHAALELLERLARGQLVQVDDAALVTWPRGRESPRTEQVHGRAGAGALSRSLALGGSFWGLLFGLVFFLPLVGMAVGAGMGAVAGSHLSGVGIDDQFIDQVRRKVTPGTSALFILSSHTVVDTAVRKFHATGAELVSTSLSQEQESRLRKVFAEDEP</sequence>
<organism evidence="2 3">
    <name type="scientific">Kutzneria albida DSM 43870</name>
    <dbReference type="NCBI Taxonomy" id="1449976"/>
    <lineage>
        <taxon>Bacteria</taxon>
        <taxon>Bacillati</taxon>
        <taxon>Actinomycetota</taxon>
        <taxon>Actinomycetes</taxon>
        <taxon>Pseudonocardiales</taxon>
        <taxon>Pseudonocardiaceae</taxon>
        <taxon>Kutzneria</taxon>
    </lineage>
</organism>
<dbReference type="AlphaFoldDB" id="W5WAI9"/>
<dbReference type="Proteomes" id="UP000019225">
    <property type="component" value="Chromosome"/>
</dbReference>
<dbReference type="eggNOG" id="COG4803">
    <property type="taxonomic scope" value="Bacteria"/>
</dbReference>
<protein>
    <recommendedName>
        <fullName evidence="4">DUF1269 domain-containing protein</fullName>
    </recommendedName>
</protein>
<evidence type="ECO:0008006" key="4">
    <source>
        <dbReference type="Google" id="ProtNLM"/>
    </source>
</evidence>
<evidence type="ECO:0000256" key="1">
    <source>
        <dbReference type="SAM" id="Phobius"/>
    </source>
</evidence>
<dbReference type="EMBL" id="CP007155">
    <property type="protein sequence ID" value="AHH98123.1"/>
    <property type="molecule type" value="Genomic_DNA"/>
</dbReference>
<dbReference type="InterPro" id="IPR009200">
    <property type="entry name" value="DUF1269_membrane"/>
</dbReference>
<name>W5WAI9_9PSEU</name>